<comment type="function">
    <text evidence="14 15 16">Catalyzes the oxidation of 3-carboxy-2-hydroxy-4-methylpentanoate (3-isopropylmalate) to 3-carboxy-4-methyl-2-oxopentanoate. The product decarboxylates to 4-methyl-2 oxopentanoate.</text>
</comment>
<feature type="binding site" evidence="15">
    <location>
        <position position="101"/>
    </location>
    <ligand>
        <name>substrate</name>
    </ligand>
</feature>
<dbReference type="GO" id="GO:0051287">
    <property type="term" value="F:NAD binding"/>
    <property type="evidence" value="ECO:0007669"/>
    <property type="project" value="InterPro"/>
</dbReference>
<protein>
    <recommendedName>
        <fullName evidence="15">3-isopropylmalate dehydrogenase</fullName>
        <ecNumber evidence="15">1.1.1.85</ecNumber>
    </recommendedName>
    <alternativeName>
        <fullName evidence="15">3-IPM-DH</fullName>
    </alternativeName>
    <alternativeName>
        <fullName evidence="15">Beta-IPM dehydrogenase</fullName>
        <shortName evidence="15">IMDH</shortName>
    </alternativeName>
</protein>
<evidence type="ECO:0000256" key="12">
    <source>
        <dbReference type="ARBA" id="ARBA00023211"/>
    </source>
</evidence>
<dbReference type="UniPathway" id="UPA00048">
    <property type="reaction ID" value="UER00072"/>
</dbReference>
<reference evidence="18 19" key="1">
    <citation type="submission" date="2014-05" db="EMBL/GenBank/DDBJ databases">
        <title>ATOL: Assembling a taxonomically balanced genome-scale reconstruction of the evolutionary history of the Enterobacteriaceae.</title>
        <authorList>
            <person name="Plunkett G.III."/>
            <person name="Neeno-Eckwall E.C."/>
            <person name="Glasner J.D."/>
            <person name="Perna N.T."/>
        </authorList>
    </citation>
    <scope>NUCLEOTIDE SEQUENCE [LARGE SCALE GENOMIC DNA]</scope>
    <source>
        <strain evidence="18 19">ATCC 33852</strain>
    </source>
</reference>
<keyword evidence="11 15" id="KW-0520">NAD</keyword>
<evidence type="ECO:0000256" key="8">
    <source>
        <dbReference type="ARBA" id="ARBA00022723"/>
    </source>
</evidence>
<comment type="cofactor">
    <cofactor evidence="15 16">
        <name>Mg(2+)</name>
        <dbReference type="ChEBI" id="CHEBI:18420"/>
    </cofactor>
    <cofactor evidence="15 16">
        <name>Mn(2+)</name>
        <dbReference type="ChEBI" id="CHEBI:29035"/>
    </cofactor>
    <text evidence="15 16">Binds 1 Mg(2+) or Mn(2+) ion per subunit.</text>
</comment>
<feature type="binding site" evidence="15">
    <location>
        <position position="253"/>
    </location>
    <ligand>
        <name>Mg(2+)</name>
        <dbReference type="ChEBI" id="CHEBI:18420"/>
    </ligand>
</feature>
<dbReference type="STRING" id="910964.GEAM_0259"/>
<feature type="site" description="Important for catalysis" evidence="15">
    <location>
        <position position="147"/>
    </location>
</feature>
<comment type="pathway">
    <text evidence="3 15 16">Amino-acid biosynthesis; L-leucine biosynthesis; L-leucine from 3-methyl-2-oxobutanoate: step 3/4.</text>
</comment>
<dbReference type="AlphaFoldDB" id="A0A085GPY8"/>
<evidence type="ECO:0000256" key="16">
    <source>
        <dbReference type="RuleBase" id="RU004445"/>
    </source>
</evidence>
<evidence type="ECO:0000256" key="6">
    <source>
        <dbReference type="ARBA" id="ARBA00022430"/>
    </source>
</evidence>
<evidence type="ECO:0000256" key="13">
    <source>
        <dbReference type="ARBA" id="ARBA00023304"/>
    </source>
</evidence>
<dbReference type="Gene3D" id="3.40.718.10">
    <property type="entry name" value="Isopropylmalate Dehydrogenase"/>
    <property type="match status" value="1"/>
</dbReference>
<feature type="binding site" evidence="15">
    <location>
        <position position="111"/>
    </location>
    <ligand>
        <name>substrate</name>
    </ligand>
</feature>
<evidence type="ECO:0000256" key="15">
    <source>
        <dbReference type="HAMAP-Rule" id="MF_01033"/>
    </source>
</evidence>
<dbReference type="GO" id="GO:0005829">
    <property type="term" value="C:cytosol"/>
    <property type="evidence" value="ECO:0007669"/>
    <property type="project" value="TreeGrafter"/>
</dbReference>
<evidence type="ECO:0000256" key="14">
    <source>
        <dbReference type="ARBA" id="ARBA00023577"/>
    </source>
</evidence>
<evidence type="ECO:0000256" key="9">
    <source>
        <dbReference type="ARBA" id="ARBA00022842"/>
    </source>
</evidence>
<keyword evidence="7 15" id="KW-0028">Amino-acid biosynthesis</keyword>
<keyword evidence="15" id="KW-0963">Cytoplasm</keyword>
<evidence type="ECO:0000256" key="4">
    <source>
        <dbReference type="ARBA" id="ARBA00008319"/>
    </source>
</evidence>
<dbReference type="Proteomes" id="UP000028640">
    <property type="component" value="Unassembled WGS sequence"/>
</dbReference>
<evidence type="ECO:0000256" key="11">
    <source>
        <dbReference type="ARBA" id="ARBA00023027"/>
    </source>
</evidence>
<keyword evidence="10 15" id="KW-0560">Oxidoreductase</keyword>
<dbReference type="InterPro" id="IPR019818">
    <property type="entry name" value="IsoCit/isopropylmalate_DH_CS"/>
</dbReference>
<evidence type="ECO:0000256" key="5">
    <source>
        <dbReference type="ARBA" id="ARBA00011738"/>
    </source>
</evidence>
<evidence type="ECO:0000313" key="19">
    <source>
        <dbReference type="Proteomes" id="UP000028640"/>
    </source>
</evidence>
<comment type="similarity">
    <text evidence="4 15">Belongs to the isocitrate and isopropylmalate dehydrogenases family. LeuB type 1 subfamily.</text>
</comment>
<keyword evidence="19" id="KW-1185">Reference proteome</keyword>
<keyword evidence="12 15" id="KW-0464">Manganese</keyword>
<feature type="binding site" evidence="15">
    <location>
        <begin position="287"/>
        <end position="299"/>
    </location>
    <ligand>
        <name>NAD(+)</name>
        <dbReference type="ChEBI" id="CHEBI:57540"/>
    </ligand>
</feature>
<sequence length="365" mass="39540">MNMSKTHHIAVLPGDGIGPEVMQQAYKVLDAVRQRFGLKITTSEYDVGGAAIDKHGSPLPPATVAGCEQADAILFGSVGGPKWEHLPPNDQPERGALLPLRKHFKLFSNLRPARLYQGLEEFCPLRADIAAKGFDILCVRELTGGIYFGQPKGREGQGMHEKAFDTEVYYRFEIERIARIAFESARKRRSKVTSIDKANVLQTSIMWREVVNEIAKDYPDVSLSHMYIDNATMQLIKDPSQFDVLLCSNLFGDILSDECAMITGSMGMLPSASMNEQAFGLFEPAGGSAPDIAGKNIANPIAQILSAALLLRYSLGADDAADAIEQAVNKALEAGHRTGDLANSGNAIGTNEMGDIIARFVAEGA</sequence>
<dbReference type="GO" id="GO:0003862">
    <property type="term" value="F:3-isopropylmalate dehydrogenase activity"/>
    <property type="evidence" value="ECO:0007669"/>
    <property type="project" value="UniProtKB-UniRule"/>
</dbReference>
<keyword evidence="13 15" id="KW-0100">Branched-chain amino acid biosynthesis</keyword>
<dbReference type="InterPro" id="IPR004429">
    <property type="entry name" value="Isopropylmalate_DH"/>
</dbReference>
<dbReference type="GO" id="GO:0009098">
    <property type="term" value="P:L-leucine biosynthetic process"/>
    <property type="evidence" value="ECO:0007669"/>
    <property type="project" value="UniProtKB-UniRule"/>
</dbReference>
<keyword evidence="9 15" id="KW-0460">Magnesium</keyword>
<feature type="binding site" evidence="15">
    <location>
        <position position="229"/>
    </location>
    <ligand>
        <name>Mg(2+)</name>
        <dbReference type="ChEBI" id="CHEBI:18420"/>
    </ligand>
</feature>
<comment type="subcellular location">
    <subcellularLocation>
        <location evidence="15">Cytoplasm</location>
    </subcellularLocation>
</comment>
<dbReference type="SMART" id="SM01329">
    <property type="entry name" value="Iso_dh"/>
    <property type="match status" value="1"/>
</dbReference>
<accession>A0A085GPY8</accession>
<comment type="caution">
    <text evidence="18">The sequence shown here is derived from an EMBL/GenBank/DDBJ whole genome shotgun (WGS) entry which is preliminary data.</text>
</comment>
<feature type="binding site" evidence="15">
    <location>
        <position position="229"/>
    </location>
    <ligand>
        <name>substrate</name>
    </ligand>
</feature>
<dbReference type="Pfam" id="PF00180">
    <property type="entry name" value="Iso_dh"/>
    <property type="match status" value="1"/>
</dbReference>
<dbReference type="NCBIfam" id="TIGR00169">
    <property type="entry name" value="leuB"/>
    <property type="match status" value="1"/>
</dbReference>
<feature type="domain" description="Isopropylmalate dehydrogenase-like" evidence="17">
    <location>
        <begin position="8"/>
        <end position="357"/>
    </location>
</feature>
<comment type="subunit">
    <text evidence="5 15 16">Homodimer.</text>
</comment>
<dbReference type="PANTHER" id="PTHR42979">
    <property type="entry name" value="3-ISOPROPYLMALATE DEHYDROGENASE"/>
    <property type="match status" value="1"/>
</dbReference>
<comment type="catalytic activity">
    <reaction evidence="1 15 16">
        <text>(2R,3S)-3-isopropylmalate + NAD(+) = 4-methyl-2-oxopentanoate + CO2 + NADH</text>
        <dbReference type="Rhea" id="RHEA:32271"/>
        <dbReference type="ChEBI" id="CHEBI:16526"/>
        <dbReference type="ChEBI" id="CHEBI:17865"/>
        <dbReference type="ChEBI" id="CHEBI:35121"/>
        <dbReference type="ChEBI" id="CHEBI:57540"/>
        <dbReference type="ChEBI" id="CHEBI:57945"/>
        <dbReference type="EC" id="1.1.1.85"/>
    </reaction>
</comment>
<name>A0A085GPY8_EWIA3</name>
<dbReference type="GO" id="GO:0000287">
    <property type="term" value="F:magnesium ion binding"/>
    <property type="evidence" value="ECO:0007669"/>
    <property type="project" value="InterPro"/>
</dbReference>
<feature type="site" description="Important for catalysis" evidence="15">
    <location>
        <position position="197"/>
    </location>
</feature>
<dbReference type="SUPFAM" id="SSF53659">
    <property type="entry name" value="Isocitrate/Isopropylmalate dehydrogenase-like"/>
    <property type="match status" value="1"/>
</dbReference>
<feature type="binding site" evidence="15">
    <location>
        <position position="140"/>
    </location>
    <ligand>
        <name>substrate</name>
    </ligand>
</feature>
<evidence type="ECO:0000256" key="7">
    <source>
        <dbReference type="ARBA" id="ARBA00022605"/>
    </source>
</evidence>
<evidence type="ECO:0000259" key="17">
    <source>
        <dbReference type="SMART" id="SM01329"/>
    </source>
</evidence>
<feature type="binding site" evidence="15">
    <location>
        <begin position="80"/>
        <end position="93"/>
    </location>
    <ligand>
        <name>NAD(+)</name>
        <dbReference type="ChEBI" id="CHEBI:57540"/>
    </ligand>
</feature>
<dbReference type="PROSITE" id="PS00470">
    <property type="entry name" value="IDH_IMDH"/>
    <property type="match status" value="1"/>
</dbReference>
<evidence type="ECO:0000313" key="18">
    <source>
        <dbReference type="EMBL" id="KFC85783.1"/>
    </source>
</evidence>
<dbReference type="InterPro" id="IPR024084">
    <property type="entry name" value="IsoPropMal-DH-like_dom"/>
</dbReference>
<organism evidence="18 19">
    <name type="scientific">Ewingella americana (strain ATCC 33852 / DSM 4580 / CCUG 14506 / JCM 5911 / LMG 7869 / NCTC 12157 / CDC 1468-78)</name>
    <dbReference type="NCBI Taxonomy" id="910964"/>
    <lineage>
        <taxon>Bacteria</taxon>
        <taxon>Pseudomonadati</taxon>
        <taxon>Pseudomonadota</taxon>
        <taxon>Gammaproteobacteria</taxon>
        <taxon>Enterobacterales</taxon>
        <taxon>Yersiniaceae</taxon>
        <taxon>Ewingella</taxon>
    </lineage>
</organism>
<keyword evidence="6 15" id="KW-0432">Leucine biosynthesis</keyword>
<dbReference type="PANTHER" id="PTHR42979:SF1">
    <property type="entry name" value="3-ISOPROPYLMALATE DEHYDROGENASE"/>
    <property type="match status" value="1"/>
</dbReference>
<comment type="cofactor">
    <cofactor evidence="2">
        <name>Mn(2+)</name>
        <dbReference type="ChEBI" id="CHEBI:29035"/>
    </cofactor>
</comment>
<keyword evidence="8 15" id="KW-0479">Metal-binding</keyword>
<evidence type="ECO:0000256" key="10">
    <source>
        <dbReference type="ARBA" id="ARBA00023002"/>
    </source>
</evidence>
<dbReference type="EMBL" id="JMPJ01000017">
    <property type="protein sequence ID" value="KFC85783.1"/>
    <property type="molecule type" value="Genomic_DNA"/>
</dbReference>
<proteinExistence type="inferred from homology"/>
<dbReference type="FunFam" id="3.40.718.10:FF:000004">
    <property type="entry name" value="3-isopropylmalate dehydrogenase"/>
    <property type="match status" value="1"/>
</dbReference>
<evidence type="ECO:0000256" key="3">
    <source>
        <dbReference type="ARBA" id="ARBA00004762"/>
    </source>
</evidence>
<dbReference type="HAMAP" id="MF_01033">
    <property type="entry name" value="LeuB_type1"/>
    <property type="match status" value="1"/>
</dbReference>
<evidence type="ECO:0000256" key="1">
    <source>
        <dbReference type="ARBA" id="ARBA00000624"/>
    </source>
</evidence>
<feature type="binding site" evidence="15">
    <location>
        <position position="257"/>
    </location>
    <ligand>
        <name>Mg(2+)</name>
        <dbReference type="ChEBI" id="CHEBI:18420"/>
    </ligand>
</feature>
<dbReference type="EC" id="1.1.1.85" evidence="15"/>
<evidence type="ECO:0000256" key="2">
    <source>
        <dbReference type="ARBA" id="ARBA00001936"/>
    </source>
</evidence>
<dbReference type="eggNOG" id="COG0473">
    <property type="taxonomic scope" value="Bacteria"/>
</dbReference>
<gene>
    <name evidence="15 18" type="primary">leuB</name>
    <name evidence="18" type="ORF">GEAM_0259</name>
</gene>